<dbReference type="PROSITE" id="PS51233">
    <property type="entry name" value="VWFD"/>
    <property type="match status" value="1"/>
</dbReference>
<evidence type="ECO:0000256" key="4">
    <source>
        <dbReference type="ARBA" id="ARBA00023180"/>
    </source>
</evidence>
<dbReference type="Proteomes" id="UP000694843">
    <property type="component" value="Unplaced"/>
</dbReference>
<keyword evidence="1 7" id="KW-0732">Signal</keyword>
<dbReference type="OMA" id="WESSYAP"/>
<reference evidence="11 12" key="1">
    <citation type="submission" date="2025-04" db="UniProtKB">
        <authorList>
            <consortium name="RefSeq"/>
        </authorList>
    </citation>
    <scope>IDENTIFICATION</scope>
    <source>
        <tissue evidence="11 12">Whole organism</tissue>
    </source>
</reference>
<dbReference type="PROSITE" id="PS51211">
    <property type="entry name" value="VITELLOGENIN"/>
    <property type="match status" value="1"/>
</dbReference>
<evidence type="ECO:0000313" key="12">
    <source>
        <dbReference type="RefSeq" id="XP_047735875.1"/>
    </source>
</evidence>
<dbReference type="CDD" id="cd00112">
    <property type="entry name" value="LDLa"/>
    <property type="match status" value="1"/>
</dbReference>
<dbReference type="InterPro" id="IPR002172">
    <property type="entry name" value="LDrepeatLR_classA_rpt"/>
</dbReference>
<dbReference type="GO" id="GO:0005319">
    <property type="term" value="F:lipid transporter activity"/>
    <property type="evidence" value="ECO:0007669"/>
    <property type="project" value="InterPro"/>
</dbReference>
<evidence type="ECO:0000313" key="10">
    <source>
        <dbReference type="Proteomes" id="UP000694843"/>
    </source>
</evidence>
<dbReference type="SMART" id="SM00216">
    <property type="entry name" value="VWD"/>
    <property type="match status" value="1"/>
</dbReference>
<dbReference type="GO" id="GO:0045735">
    <property type="term" value="F:nutrient reservoir activity"/>
    <property type="evidence" value="ECO:0007669"/>
    <property type="project" value="UniProtKB-KW"/>
</dbReference>
<dbReference type="InterPro" id="IPR001846">
    <property type="entry name" value="VWF_type-D"/>
</dbReference>
<protein>
    <submittedName>
        <fullName evidence="12">Uncharacterized protein LOC108677311 isoform X1</fullName>
    </submittedName>
    <submittedName>
        <fullName evidence="11">Uncharacterized protein LOC108677311 isoform X2</fullName>
    </submittedName>
</protein>
<keyword evidence="4" id="KW-0325">Glycoprotein</keyword>
<accession>A0A8B7P4N7</accession>
<evidence type="ECO:0000313" key="11">
    <source>
        <dbReference type="RefSeq" id="XP_018021013.1"/>
    </source>
</evidence>
<dbReference type="InterPro" id="IPR011030">
    <property type="entry name" value="Lipovitellin_superhlx_dom"/>
</dbReference>
<evidence type="ECO:0000256" key="6">
    <source>
        <dbReference type="SAM" id="MobiDB-lite"/>
    </source>
</evidence>
<feature type="domain" description="VWFD" evidence="9">
    <location>
        <begin position="3618"/>
        <end position="3783"/>
    </location>
</feature>
<dbReference type="Gene3D" id="2.30.230.10">
    <property type="entry name" value="Lipovitellin, beta-sheet shell regions, chain A"/>
    <property type="match status" value="1"/>
</dbReference>
<dbReference type="InterPro" id="IPR050733">
    <property type="entry name" value="Vitellogenin/Apolipophorin"/>
</dbReference>
<dbReference type="PROSITE" id="PS50068">
    <property type="entry name" value="LDLRA_2"/>
    <property type="match status" value="1"/>
</dbReference>
<dbReference type="PROSITE" id="PS01209">
    <property type="entry name" value="LDLRA_1"/>
    <property type="match status" value="1"/>
</dbReference>
<dbReference type="SMART" id="SM00638">
    <property type="entry name" value="LPD_N"/>
    <property type="match status" value="1"/>
</dbReference>
<dbReference type="InterPro" id="IPR015817">
    <property type="entry name" value="Vitellinogen_open_b-sht_sub1"/>
</dbReference>
<dbReference type="Gene3D" id="2.20.80.10">
    <property type="entry name" value="Lipovitellin-phosvitin complex, chain A, domain 4"/>
    <property type="match status" value="1"/>
</dbReference>
<evidence type="ECO:0000256" key="5">
    <source>
        <dbReference type="PROSITE-ProRule" id="PRU00124"/>
    </source>
</evidence>
<comment type="caution">
    <text evidence="5">Lacks conserved residue(s) required for the propagation of feature annotation.</text>
</comment>
<dbReference type="InterPro" id="IPR015819">
    <property type="entry name" value="Lipid_transp_b-sht_shell"/>
</dbReference>
<dbReference type="KEGG" id="hazt:108677311"/>
<dbReference type="InterPro" id="IPR015816">
    <property type="entry name" value="Vitellinogen_b-sht_N"/>
</dbReference>
<dbReference type="RefSeq" id="XP_047735875.1">
    <property type="nucleotide sequence ID" value="XM_047879919.1"/>
</dbReference>
<evidence type="ECO:0000256" key="7">
    <source>
        <dbReference type="SAM" id="SignalP"/>
    </source>
</evidence>
<dbReference type="SUPFAM" id="SSF48431">
    <property type="entry name" value="Lipovitellin-phosvitin complex, superhelical domain"/>
    <property type="match status" value="1"/>
</dbReference>
<feature type="chain" id="PRO_5044664434" evidence="7">
    <location>
        <begin position="26"/>
        <end position="4198"/>
    </location>
</feature>
<keyword evidence="3" id="KW-1015">Disulfide bond</keyword>
<dbReference type="OrthoDB" id="6484170at2759"/>
<dbReference type="Pfam" id="PF09172">
    <property type="entry name" value="Vit_open_b-sht"/>
    <property type="match status" value="1"/>
</dbReference>
<dbReference type="InterPro" id="IPR001747">
    <property type="entry name" value="Vitellogenin_N"/>
</dbReference>
<dbReference type="GeneID" id="108677311"/>
<feature type="domain" description="Vitellogenin" evidence="8">
    <location>
        <begin position="124"/>
        <end position="753"/>
    </location>
</feature>
<sequence>MEKKMKRRRLLVLLIIGLCCASVRSEDEECASDSLRCEVDGESQCIDPAWICDDYPDCDNEEDEQPQRCKAPAETLPATAAAPAHGGDSEEEKEEPHVPVTTPAPEIPENCALKTCNPGPQFSYLSARVYRYSYRVVASTQVLHTSPRASNFVVNVDVALSVLTACELSLKIEDAWMTASSSDGEDVTIRDNQFLTSLKANEMRFTLDGGLVDIVCPRKDETLESLNFKRGLLSLMQNSMPRFDLRHSSREMDVLGTCDFTYDFAGTNDTAFVVEKKKDLDSCSSKFDVSSSVKGTPYAFIGGYQSTPVFSTTSSCRQNIAEKRIYSVECSEERKLTPFSGDQGGVMVVVRQTLQYKQSSFTSSRRGAIHRRTNLEYEFLPNYDEFPSGNEENGQADADAAALQRTHAILDSIDQHLRNNRFSSVAKPSDFNDFVSALRALNKHQLIELADKTDWGKKRLVFQDAVPAVGTPASVALMKHVLITRNNFERAEEWLRSLAFISRPTKATLEEAAGLLSLPSVQTEAFIGVGALVNAYCLHNRGCQSHVEVKQIMDSLHGFLKDSCISTTPEEKIRALLAIKGVGNAGLAATSQTVDLLRACITATEPSNEDEIRVAAVNSFRRFHCNLTHPLMEFFKDMREDSEVRIWSYLGMMRCADYDVLATVMSVLHDEEVNQVGSFVWTHLTNIQEGSLPSRNAVQALLSNQILQEKFRTDLRKFSRNYEWSLFYDPLNIGGSVEGNVVFSQKSYIPRSASLNFTTDLFGQSVNWLEFETRLEGFERPLENMFMGSMPMPTSDDIKDSAVRALIERTGAAEAYRSKQPELSMALRMFGNDVFFQHLHGGTTIREAFAKLDPTRLIERLNNGETLSLQKSIRPIESFGRVATSAGLPVSLELTGTLSLDVLATATVRFGTLYPDFNPSVDIHGTLSPSVASDIRATLKIDGMAAVAGVEVAASLSSRSALSGRINANGMSSLNLDLNMPNEKVEFINVTSNLFLLHGSASASGETLRVDPEIIVADKKVETHDCTPYADEIGATACWSVLFPNTSEVEGAPSFPLTGSAHLNVVAIKSDPSLGTYQVRYSFNNNENERRLILSGNTPGTAVSREHSLVAALNALQRTADLKISTPKWNFDAKGRFVWDRSVKKLDLVCQIDGQLVAEVELNMARHEKDGRKNLIPTAKIKWRGRDLFNLGGEIEALEKQGSVVYSLGLQFSASGLEATTQEALIRGELHGEVKEGANEKSINLNIDYNIAGEQHRTTVDYTLLHTSDTEYKFVSDSEVVFTQFPTLNLVWKNSYRLKRGSVEMNIMLNFGEHFHNDDHAVNFHRSLTFLHSEEQTLISSKLALGHKMSNIDVMLAADFLSDWTDVVSTGFVFQLVSGRDVSSRLHLQKVPGPRLDGSGSFALNVPSLSEVLINVTINETSKSLYNIGATGSIGAGNEMSLIGTYETNPPLSHHQLLLTARLPDQTSANVNVTALFTWEKAFVTIEVQPQGGGAYRSTACYTHVIDQLAVSTKSLELEISFPKLTVKISTDLSIGQVVTVTNRLQSDRTQDVITRLVLDILKPKKKGARMTLQWDPNRDPLKKLELSLQRDWSDPTFSSINATAFLGLLDNTYQMALTSTALKMYRGAAFLWEQRHSGRLTWQDSLTRERQEVVGSAHARLSRAQTAEFVANFDLATPFEDWNDNYFRVLYSRDADRINGVVNSRWHDDEFFDARMVAEKSYESLSLFSGNSSLDISSSFRGMTSLKTGAKVNRKPGLLDSTMFMQWEEDRIEVRLEGHDQSSSGQLDYSVFGHAVTSLDGYRSLSSELNLVASSNNVNAKAAARWDALKYELKCRGNRYSGDDYLNGEIWLLLPGYEEGDFFGQMKIFKDPVDQRHRLKTIGKWGGKTLQVEGHVTSERHDFHGSLSINTPFEALSHALLVLGKGYDGVNHKSEARIAWGTKFSYGFELLGHVTSITDFLVSASVRTPIERFKEVKAEIRHLFDISDQVRCHSRIFGQVGDKKYGLGGRYEQGTKPRIRVAFEAYTPLPMLELLSLDLSDNSAYHDSDYQLQVLYGSNSPLHLTVEVVRGHDEEDWAVKAELPLSILDANIHDLSLDVVAGLSWGDTRRLSFSLTADSDTRRKVVLITRLPPHGENSLEASLGGFITYPGYEDVSLDCRFSVPSYDRPGALDAAFRTHGAGTTAVRMKGDYRALDATFTSPFEPYRTGEVSWRSVPLSVVQEKVSGRVKWEAGEVTMDGTTHVKGGALTKLEADVTTPWSSYERCRLTLDNTPTSNGVASHVTLTSSSESFVADISYDRDASEKWTWSATVNHAFDETNMLYTCEVEYLFASDELYLSVDTMTPLQDYKLLAGKIDIKFPDSSYSGLVQWDSPFGSGKLEMEAERNHETRSIISSSSLTLQPPQQEPSTYALKVDLENRSTDEKVDLDTSIELKSSQPDLDEIKVSGTVRQVTHDPGLVRLALSWPNLSPVVFTATASHENGLTVIKPSVSVQIEKTKYGVDVEWEAKDGGQVRVLKVKGGMYEEGKPPLEVEVDSTFNVYLHVVDGFINVNLPLPAPWTSNSARIEYNNNNNEHQFNVRISAGVHVIDVEGSVATQEGEQVDGFISVSSNLHWNKHPLKVSFKQGLTPEGYTGNYTVEFPRHNPVTDTWTRETVQASLVHSFLPAGHKGLLTVHPAYLKLDPIMLDYIFEFPNSEDMTVQVKLSYKAIALGIRVEERAVTLPDGAYRRRFTVELDNPIWPFGVVNYRNVQPNKKHETVLEAYDLKVRDRKVSLSLVSNRVADGRTFVVTVNLPDGRTVTLLTGYGFSASKVELFFHFSWLQDQNLDLGFEWEDLSMNGKKKHRMRIHVTHPFRSVLLEANYERRDYTVNADLLFNWNAQNAESDVLRGVLQWQDLSLPGDRHYAGLLSLVHPSLPQDIKTNVVLRRNEHNPALAKVTVSYAADRTRDLQMNFNVTRIGLQRGRKQYITSLLAQHPYSNLHLEGTSSLVLGDGLYGYRQQLSYTNSTGEKLNHELDATLDRIEKILKVKMLGGDREIDLQLVAVQEGEGKWRVKAIGSDEVELPVSGLIEIHALHPLIAVTFENQLSNNVMGSSRSGFLTKKLTVRGGVEDMRNAVFSLAHVTTIPEDPFTSSLSSTDNRTRDEHETLVSDLDFYFRLNHTRLISSALNWRPGLREEIMVELAELAGVSRAYRGDAREWLAAVVRASVVEAGLRAKPIAVDLVSTSQPLLTHFKNQTREFLADATKIYTSMKLTDAEMKRRQSLEFIFKSFWSYIESTNFYKWIKPRLAGGVLRSKVSAILERVRTLVLQLRSGLGGSQGGLERLKTVLAETYDKLAKRWYLKLSNVLSDFRLRLRSWLRSRWHAVFHNYKPHIITTLNNIETSFNHFVRTVSGTAQAIKEMIATSPYVRFVADHLSGIKEFIVSVYNRPLRENLDNAFTWTEDVFHRTINFLRTEIAPFLEDWLRAIQAAGRRLEQYPLVVRLKNKLFAFVDAFTWKLRQIEFRKAFIELVAFSIENGYTIFTQTALDAEHRQRKVKTHLYLDAEVGHLEYVQKLPMTWYNFNAAPRWEDLKEWRLFKLLQSIMSGGQPVPVLDIWYKYYSLSTNPRTWLPPFEASSEVVGQQHMITWNGRLLKFKGLCRYLLAADLMSSRWAVVLNYHANAPNAYIIYVDGKQIELEQQFVVKLDGRPSQLPLVLPSTVILRDGEVLFLRHTSGLQIRWNQLHDVFVVTLPGIFFNKVGGLLGTNNYEPLDDLLSPTAELTSDVSQLASSWSVSQGACEARINAASNATAAESDRCSSIFRSQASPFKYCFYQVSPNAYDDICRSYAPGASAAARQKASCVASSAFRQACSVAGVPTKIPHDCSICRFEKRDGTTGEVPESQMTVLSVADIPRSTDVVILVEIGPCNDNAVFRRNFKRFLRSFESALVEDGQAPSRYVVVAYGGVGLYATPQLAGTKRELFNSVDDAADALSAIAHEGTVNTHMDPVDAFEAIRYAAYLPFRAGVVPTFLMMPCTACHPNAGSIDFATMLHILTDRNVVLHVLVQDPLGPKAALQDKILGMDTEAVYTAKDARPQKPLVGDRSLRRGVADPKEQLEYCSPLALQTNGTIFTSRWLLTSRRRKVEQTATALGRRVALTATASHSQRCFCLPTTDDSAKMKCHRVRPEWGNFSAVAPYFDEEGEEDYLDIPQDLGY</sequence>
<evidence type="ECO:0000256" key="2">
    <source>
        <dbReference type="ARBA" id="ARBA00022761"/>
    </source>
</evidence>
<dbReference type="Pfam" id="PF01347">
    <property type="entry name" value="Vitellogenin_N"/>
    <property type="match status" value="1"/>
</dbReference>
<dbReference type="Gene3D" id="1.25.10.20">
    <property type="entry name" value="Vitellinogen, superhelical"/>
    <property type="match status" value="1"/>
</dbReference>
<dbReference type="Pfam" id="PF00094">
    <property type="entry name" value="VWD"/>
    <property type="match status" value="1"/>
</dbReference>
<evidence type="ECO:0000256" key="3">
    <source>
        <dbReference type="ARBA" id="ARBA00023157"/>
    </source>
</evidence>
<dbReference type="SMART" id="SM00192">
    <property type="entry name" value="LDLa"/>
    <property type="match status" value="1"/>
</dbReference>
<feature type="region of interest" description="Disordered" evidence="6">
    <location>
        <begin position="79"/>
        <end position="104"/>
    </location>
</feature>
<evidence type="ECO:0000259" key="8">
    <source>
        <dbReference type="PROSITE" id="PS51211"/>
    </source>
</evidence>
<dbReference type="SMART" id="SM01169">
    <property type="entry name" value="DUF1943"/>
    <property type="match status" value="1"/>
</dbReference>
<evidence type="ECO:0000259" key="9">
    <source>
        <dbReference type="PROSITE" id="PS51233"/>
    </source>
</evidence>
<dbReference type="PANTHER" id="PTHR23345:SF15">
    <property type="entry name" value="VITELLOGENIN 1-RELATED"/>
    <property type="match status" value="1"/>
</dbReference>
<organism evidence="10 11">
    <name type="scientific">Hyalella azteca</name>
    <name type="common">Amphipod</name>
    <dbReference type="NCBI Taxonomy" id="294128"/>
    <lineage>
        <taxon>Eukaryota</taxon>
        <taxon>Metazoa</taxon>
        <taxon>Ecdysozoa</taxon>
        <taxon>Arthropoda</taxon>
        <taxon>Crustacea</taxon>
        <taxon>Multicrustacea</taxon>
        <taxon>Malacostraca</taxon>
        <taxon>Eumalacostraca</taxon>
        <taxon>Peracarida</taxon>
        <taxon>Amphipoda</taxon>
        <taxon>Senticaudata</taxon>
        <taxon>Talitrida</taxon>
        <taxon>Talitroidea</taxon>
        <taxon>Hyalellidae</taxon>
        <taxon>Hyalella</taxon>
    </lineage>
</organism>
<dbReference type="RefSeq" id="XP_018021013.1">
    <property type="nucleotide sequence ID" value="XM_018165524.2"/>
</dbReference>
<feature type="signal peptide" evidence="7">
    <location>
        <begin position="1"/>
        <end position="25"/>
    </location>
</feature>
<dbReference type="Gene3D" id="2.20.50.20">
    <property type="entry name" value="Lipovitellin. Chain A, domain 3"/>
    <property type="match status" value="1"/>
</dbReference>
<dbReference type="SUPFAM" id="SSF56968">
    <property type="entry name" value="Lipovitellin-phosvitin complex, beta-sheet shell regions"/>
    <property type="match status" value="2"/>
</dbReference>
<dbReference type="InterPro" id="IPR023415">
    <property type="entry name" value="LDLR_class-A_CS"/>
</dbReference>
<dbReference type="PANTHER" id="PTHR23345">
    <property type="entry name" value="VITELLOGENIN-RELATED"/>
    <property type="match status" value="1"/>
</dbReference>
<keyword evidence="10" id="KW-1185">Reference proteome</keyword>
<dbReference type="InterPro" id="IPR015255">
    <property type="entry name" value="Vitellinogen_open_b-sht"/>
</dbReference>
<name>A0A8B7P4N7_HYAAZ</name>
<dbReference type="Gene3D" id="2.40.128.620">
    <property type="match status" value="1"/>
</dbReference>
<evidence type="ECO:0000256" key="1">
    <source>
        <dbReference type="ARBA" id="ARBA00022729"/>
    </source>
</evidence>
<gene>
    <name evidence="11 12" type="primary">LOC108677311</name>
</gene>
<keyword evidence="2" id="KW-0758">Storage protein</keyword>
<proteinExistence type="predicted"/>